<gene>
    <name evidence="5" type="ORF">BOO71_0009637</name>
</gene>
<evidence type="ECO:0000256" key="2">
    <source>
        <dbReference type="ARBA" id="ARBA00022741"/>
    </source>
</evidence>
<keyword evidence="2" id="KW-0547">Nucleotide-binding</keyword>
<dbReference type="Proteomes" id="UP000186607">
    <property type="component" value="Unassembled WGS sequence"/>
</dbReference>
<dbReference type="InterPro" id="IPR006015">
    <property type="entry name" value="Universal_stress_UspA"/>
</dbReference>
<dbReference type="PANTHER" id="PTHR46268">
    <property type="entry name" value="STRESS RESPONSE PROTEIN NHAX"/>
    <property type="match status" value="1"/>
</dbReference>
<dbReference type="InterPro" id="IPR006016">
    <property type="entry name" value="UspA"/>
</dbReference>
<evidence type="ECO:0000313" key="6">
    <source>
        <dbReference type="Proteomes" id="UP000186607"/>
    </source>
</evidence>
<keyword evidence="3" id="KW-0067">ATP-binding</keyword>
<dbReference type="AlphaFoldDB" id="A0A1U7NW71"/>
<dbReference type="eggNOG" id="COG0589">
    <property type="taxonomic scope" value="Bacteria"/>
</dbReference>
<dbReference type="GO" id="GO:0005524">
    <property type="term" value="F:ATP binding"/>
    <property type="evidence" value="ECO:0007669"/>
    <property type="project" value="UniProtKB-KW"/>
</dbReference>
<dbReference type="EMBL" id="MSTI01000111">
    <property type="protein sequence ID" value="OLV17171.1"/>
    <property type="molecule type" value="Genomic_DNA"/>
</dbReference>
<evidence type="ECO:0000259" key="4">
    <source>
        <dbReference type="Pfam" id="PF00582"/>
    </source>
</evidence>
<evidence type="ECO:0000256" key="3">
    <source>
        <dbReference type="ARBA" id="ARBA00022840"/>
    </source>
</evidence>
<dbReference type="SUPFAM" id="SSF52402">
    <property type="entry name" value="Adenine nucleotide alpha hydrolases-like"/>
    <property type="match status" value="1"/>
</dbReference>
<dbReference type="CDD" id="cd00293">
    <property type="entry name" value="USP-like"/>
    <property type="match status" value="1"/>
</dbReference>
<evidence type="ECO:0000313" key="5">
    <source>
        <dbReference type="EMBL" id="OLV17171.1"/>
    </source>
</evidence>
<evidence type="ECO:0000256" key="1">
    <source>
        <dbReference type="ARBA" id="ARBA00008791"/>
    </source>
</evidence>
<dbReference type="InterPro" id="IPR014729">
    <property type="entry name" value="Rossmann-like_a/b/a_fold"/>
</dbReference>
<accession>A0A1U7NW71</accession>
<dbReference type="PANTHER" id="PTHR46268:SF27">
    <property type="entry name" value="UNIVERSAL STRESS PROTEIN RV2623"/>
    <property type="match status" value="1"/>
</dbReference>
<dbReference type="Gene3D" id="3.40.50.620">
    <property type="entry name" value="HUPs"/>
    <property type="match status" value="1"/>
</dbReference>
<protein>
    <submittedName>
        <fullName evidence="5">Universal stress protein</fullName>
    </submittedName>
</protein>
<proteinExistence type="inferred from homology"/>
<reference evidence="5 6" key="1">
    <citation type="submission" date="2017-01" db="EMBL/GenBank/DDBJ databases">
        <title>Genome Analysis of Deinococcus marmoris KOPRI26562.</title>
        <authorList>
            <person name="Kim J.H."/>
            <person name="Oh H.-M."/>
        </authorList>
    </citation>
    <scope>NUCLEOTIDE SEQUENCE [LARGE SCALE GENOMIC DNA]</scope>
    <source>
        <strain evidence="5 6">KOPRI26562</strain>
    </source>
</reference>
<sequence>MTSTPMNRILVTTDGSELGQHALSHAQGLAKALGAELIVLSIQTDPLVAAYGEYAYAMPTSNETMDEMKASLENLLHERVPDARIMVERAQGRHVSRAILDVAREEGAQMIVMTTHGRSGLGRALMGSVAQAVAQHAAVPVLLIKGDQGPVAWGQAKGEGTASL</sequence>
<dbReference type="Pfam" id="PF00582">
    <property type="entry name" value="Usp"/>
    <property type="match status" value="1"/>
</dbReference>
<comment type="similarity">
    <text evidence="1">Belongs to the universal stress protein A family.</text>
</comment>
<dbReference type="RefSeq" id="WP_254843192.1">
    <property type="nucleotide sequence ID" value="NZ_MSTI01000111.1"/>
</dbReference>
<name>A0A1U7NW71_9DEIO</name>
<comment type="caution">
    <text evidence="5">The sequence shown here is derived from an EMBL/GenBank/DDBJ whole genome shotgun (WGS) entry which is preliminary data.</text>
</comment>
<organism evidence="5 6">
    <name type="scientific">Deinococcus marmoris</name>
    <dbReference type="NCBI Taxonomy" id="249408"/>
    <lineage>
        <taxon>Bacteria</taxon>
        <taxon>Thermotogati</taxon>
        <taxon>Deinococcota</taxon>
        <taxon>Deinococci</taxon>
        <taxon>Deinococcales</taxon>
        <taxon>Deinococcaceae</taxon>
        <taxon>Deinococcus</taxon>
    </lineage>
</organism>
<feature type="domain" description="UspA" evidence="4">
    <location>
        <begin position="7"/>
        <end position="145"/>
    </location>
</feature>
<dbReference type="PRINTS" id="PR01438">
    <property type="entry name" value="UNVRSLSTRESS"/>
</dbReference>
<keyword evidence="6" id="KW-1185">Reference proteome</keyword>
<dbReference type="STRING" id="249408.BOO71_0009637"/>